<dbReference type="PRINTS" id="PR00038">
    <property type="entry name" value="HTHLUXR"/>
</dbReference>
<dbReference type="SUPFAM" id="SSF46894">
    <property type="entry name" value="C-terminal effector domain of the bipartite response regulators"/>
    <property type="match status" value="1"/>
</dbReference>
<feature type="domain" description="HTH luxR-type" evidence="8">
    <location>
        <begin position="150"/>
        <end position="215"/>
    </location>
</feature>
<dbReference type="PANTHER" id="PTHR43214">
    <property type="entry name" value="TWO-COMPONENT RESPONSE REGULATOR"/>
    <property type="match status" value="1"/>
</dbReference>
<dbReference type="PROSITE" id="PS50043">
    <property type="entry name" value="HTH_LUXR_2"/>
    <property type="match status" value="1"/>
</dbReference>
<dbReference type="AlphaFoldDB" id="A0A415GAH3"/>
<dbReference type="SMART" id="SM00448">
    <property type="entry name" value="REC"/>
    <property type="match status" value="1"/>
</dbReference>
<dbReference type="InterPro" id="IPR011006">
    <property type="entry name" value="CheY-like_superfamily"/>
</dbReference>
<protein>
    <recommendedName>
        <fullName evidence="1">Stage 0 sporulation protein A homolog</fullName>
    </recommendedName>
</protein>
<dbReference type="InterPro" id="IPR000792">
    <property type="entry name" value="Tscrpt_reg_LuxR_C"/>
</dbReference>
<dbReference type="Pfam" id="PF00072">
    <property type="entry name" value="Response_reg"/>
    <property type="match status" value="1"/>
</dbReference>
<proteinExistence type="predicted"/>
<evidence type="ECO:0000256" key="3">
    <source>
        <dbReference type="ARBA" id="ARBA00023015"/>
    </source>
</evidence>
<evidence type="ECO:0000313" key="10">
    <source>
        <dbReference type="EMBL" id="RHK41633.1"/>
    </source>
</evidence>
<reference evidence="10 11" key="1">
    <citation type="submission" date="2018-08" db="EMBL/GenBank/DDBJ databases">
        <title>A genome reference for cultivated species of the human gut microbiota.</title>
        <authorList>
            <person name="Zou Y."/>
            <person name="Xue W."/>
            <person name="Luo G."/>
        </authorList>
    </citation>
    <scope>NUCLEOTIDE SEQUENCE [LARGE SCALE GENOMIC DNA]</scope>
    <source>
        <strain evidence="10 11">AF45-14BH</strain>
    </source>
</reference>
<keyword evidence="5" id="KW-0804">Transcription</keyword>
<evidence type="ECO:0000256" key="7">
    <source>
        <dbReference type="PROSITE-ProRule" id="PRU00169"/>
    </source>
</evidence>
<dbReference type="InterPro" id="IPR016032">
    <property type="entry name" value="Sig_transdc_resp-reg_C-effctor"/>
</dbReference>
<keyword evidence="2 7" id="KW-0597">Phosphoprotein</keyword>
<dbReference type="CDD" id="cd06170">
    <property type="entry name" value="LuxR_C_like"/>
    <property type="match status" value="1"/>
</dbReference>
<evidence type="ECO:0000256" key="6">
    <source>
        <dbReference type="ARBA" id="ARBA00024867"/>
    </source>
</evidence>
<dbReference type="RefSeq" id="WP_118313948.1">
    <property type="nucleotide sequence ID" value="NZ_CAUBTG010000057.1"/>
</dbReference>
<evidence type="ECO:0000259" key="9">
    <source>
        <dbReference type="PROSITE" id="PS50110"/>
    </source>
</evidence>
<evidence type="ECO:0000259" key="8">
    <source>
        <dbReference type="PROSITE" id="PS50043"/>
    </source>
</evidence>
<comment type="caution">
    <text evidence="10">The sequence shown here is derived from an EMBL/GenBank/DDBJ whole genome shotgun (WGS) entry which is preliminary data.</text>
</comment>
<dbReference type="Proteomes" id="UP000283497">
    <property type="component" value="Unassembled WGS sequence"/>
</dbReference>
<comment type="function">
    <text evidence="6">May play the central regulatory role in sporulation. It may be an element of the effector pathway responsible for the activation of sporulation genes in response to nutritional stress. Spo0A may act in concert with spo0H (a sigma factor) to control the expression of some genes that are critical to the sporulation process.</text>
</comment>
<dbReference type="GO" id="GO:0000160">
    <property type="term" value="P:phosphorelay signal transduction system"/>
    <property type="evidence" value="ECO:0007669"/>
    <property type="project" value="InterPro"/>
</dbReference>
<dbReference type="EMBL" id="QRNJ01000004">
    <property type="protein sequence ID" value="RHK41633.1"/>
    <property type="molecule type" value="Genomic_DNA"/>
</dbReference>
<dbReference type="CDD" id="cd17535">
    <property type="entry name" value="REC_NarL-like"/>
    <property type="match status" value="1"/>
</dbReference>
<dbReference type="Gene3D" id="3.40.50.2300">
    <property type="match status" value="1"/>
</dbReference>
<evidence type="ECO:0000256" key="2">
    <source>
        <dbReference type="ARBA" id="ARBA00022553"/>
    </source>
</evidence>
<name>A0A415GAH3_9FIRM</name>
<evidence type="ECO:0000256" key="1">
    <source>
        <dbReference type="ARBA" id="ARBA00018672"/>
    </source>
</evidence>
<evidence type="ECO:0000256" key="5">
    <source>
        <dbReference type="ARBA" id="ARBA00023163"/>
    </source>
</evidence>
<dbReference type="GO" id="GO:0006355">
    <property type="term" value="P:regulation of DNA-templated transcription"/>
    <property type="evidence" value="ECO:0007669"/>
    <property type="project" value="InterPro"/>
</dbReference>
<keyword evidence="4 10" id="KW-0238">DNA-binding</keyword>
<gene>
    <name evidence="10" type="ORF">DW068_01810</name>
</gene>
<dbReference type="InterPro" id="IPR039420">
    <property type="entry name" value="WalR-like"/>
</dbReference>
<dbReference type="PANTHER" id="PTHR43214:SF40">
    <property type="entry name" value="TRANSCRIPTIONAL REGULATORY PROTEIN LNRK"/>
    <property type="match status" value="1"/>
</dbReference>
<dbReference type="Pfam" id="PF00196">
    <property type="entry name" value="GerE"/>
    <property type="match status" value="1"/>
</dbReference>
<dbReference type="SUPFAM" id="SSF52172">
    <property type="entry name" value="CheY-like"/>
    <property type="match status" value="1"/>
</dbReference>
<accession>A0A415GAH3</accession>
<dbReference type="InterPro" id="IPR001789">
    <property type="entry name" value="Sig_transdc_resp-reg_receiver"/>
</dbReference>
<organism evidence="10 11">
    <name type="scientific">Anaerobutyricum hallii</name>
    <dbReference type="NCBI Taxonomy" id="39488"/>
    <lineage>
        <taxon>Bacteria</taxon>
        <taxon>Bacillati</taxon>
        <taxon>Bacillota</taxon>
        <taxon>Clostridia</taxon>
        <taxon>Lachnospirales</taxon>
        <taxon>Lachnospiraceae</taxon>
        <taxon>Anaerobutyricum</taxon>
    </lineage>
</organism>
<sequence length="221" mass="24649">MIKVLIADDQELIRQSLSIILGLKEEISVVGGVGDGTEVLEFIAKEKPDIILMDIRMPTMDGVECTKIVKEKYPEIKIIVLTTFDDDKYVFSALKYGASGYLLKGISVDELEKAIHVVYGGGAMINPEIASKVVELFSEMAQQNYDVMIEAENVEKINDMEWDIIKDVGHGMSNKEIADHIGLTEGTVRNYISTILKKIGLRDRTQLAIWEVQSGAQKRRG</sequence>
<dbReference type="SMART" id="SM00421">
    <property type="entry name" value="HTH_LUXR"/>
    <property type="match status" value="1"/>
</dbReference>
<dbReference type="PROSITE" id="PS50110">
    <property type="entry name" value="RESPONSE_REGULATORY"/>
    <property type="match status" value="1"/>
</dbReference>
<dbReference type="GO" id="GO:0003677">
    <property type="term" value="F:DNA binding"/>
    <property type="evidence" value="ECO:0007669"/>
    <property type="project" value="UniProtKB-KW"/>
</dbReference>
<evidence type="ECO:0000313" key="11">
    <source>
        <dbReference type="Proteomes" id="UP000283497"/>
    </source>
</evidence>
<feature type="domain" description="Response regulatory" evidence="9">
    <location>
        <begin position="3"/>
        <end position="119"/>
    </location>
</feature>
<dbReference type="InterPro" id="IPR058245">
    <property type="entry name" value="NreC/VraR/RcsB-like_REC"/>
</dbReference>
<feature type="modified residue" description="4-aspartylphosphate" evidence="7">
    <location>
        <position position="54"/>
    </location>
</feature>
<evidence type="ECO:0000256" key="4">
    <source>
        <dbReference type="ARBA" id="ARBA00023125"/>
    </source>
</evidence>
<keyword evidence="3" id="KW-0805">Transcription regulation</keyword>